<feature type="domain" description="Ion transport" evidence="12">
    <location>
        <begin position="3"/>
        <end position="182"/>
    </location>
</feature>
<keyword evidence="5" id="KW-0631">Potassium channel</keyword>
<keyword evidence="10" id="KW-0407">Ion channel</keyword>
<comment type="subcellular location">
    <subcellularLocation>
        <location evidence="1">Membrane</location>
        <topology evidence="1">Multi-pass membrane protein</topology>
    </subcellularLocation>
</comment>
<dbReference type="PANTHER" id="PTHR11537">
    <property type="entry name" value="VOLTAGE-GATED POTASSIUM CHANNEL"/>
    <property type="match status" value="1"/>
</dbReference>
<evidence type="ECO:0000256" key="3">
    <source>
        <dbReference type="ARBA" id="ARBA00022538"/>
    </source>
</evidence>
<evidence type="ECO:0000256" key="6">
    <source>
        <dbReference type="ARBA" id="ARBA00022958"/>
    </source>
</evidence>
<protein>
    <submittedName>
        <fullName evidence="13">Ion channel</fullName>
    </submittedName>
</protein>
<evidence type="ECO:0000256" key="4">
    <source>
        <dbReference type="ARBA" id="ARBA00022692"/>
    </source>
</evidence>
<accession>A0A8S5LNL3</accession>
<evidence type="ECO:0000313" key="13">
    <source>
        <dbReference type="EMBL" id="DAD71526.1"/>
    </source>
</evidence>
<feature type="transmembrane region" description="Helical" evidence="11">
    <location>
        <begin position="34"/>
        <end position="56"/>
    </location>
</feature>
<keyword evidence="8" id="KW-0406">Ion transport</keyword>
<reference evidence="13" key="1">
    <citation type="journal article" date="2021" name="Proc. Natl. Acad. Sci. U.S.A.">
        <title>A Catalog of Tens of Thousands of Viruses from Human Metagenomes Reveals Hidden Associations with Chronic Diseases.</title>
        <authorList>
            <person name="Tisza M.J."/>
            <person name="Buck C.B."/>
        </authorList>
    </citation>
    <scope>NUCLEOTIDE SEQUENCE</scope>
    <source>
        <strain evidence="13">CtR2338</strain>
    </source>
</reference>
<proteinExistence type="predicted"/>
<organism evidence="13">
    <name type="scientific">Myoviridae sp. ctR2338</name>
    <dbReference type="NCBI Taxonomy" id="2827608"/>
    <lineage>
        <taxon>Viruses</taxon>
        <taxon>Duplodnaviria</taxon>
        <taxon>Heunggongvirae</taxon>
        <taxon>Uroviricota</taxon>
        <taxon>Caudoviricetes</taxon>
    </lineage>
</organism>
<feature type="transmembrane region" description="Helical" evidence="11">
    <location>
        <begin position="134"/>
        <end position="153"/>
    </location>
</feature>
<dbReference type="Pfam" id="PF00520">
    <property type="entry name" value="Ion_trans"/>
    <property type="match status" value="1"/>
</dbReference>
<keyword evidence="3" id="KW-0633">Potassium transport</keyword>
<dbReference type="GO" id="GO:0001508">
    <property type="term" value="P:action potential"/>
    <property type="evidence" value="ECO:0007669"/>
    <property type="project" value="TreeGrafter"/>
</dbReference>
<keyword evidence="2" id="KW-0813">Transport</keyword>
<evidence type="ECO:0000256" key="9">
    <source>
        <dbReference type="ARBA" id="ARBA00023136"/>
    </source>
</evidence>
<evidence type="ECO:0000256" key="8">
    <source>
        <dbReference type="ARBA" id="ARBA00023065"/>
    </source>
</evidence>
<dbReference type="Gene3D" id="1.10.287.70">
    <property type="match status" value="1"/>
</dbReference>
<dbReference type="SUPFAM" id="SSF81324">
    <property type="entry name" value="Voltage-gated potassium channels"/>
    <property type="match status" value="1"/>
</dbReference>
<feature type="transmembrane region" description="Helical" evidence="11">
    <location>
        <begin position="6"/>
        <end position="22"/>
    </location>
</feature>
<evidence type="ECO:0000256" key="2">
    <source>
        <dbReference type="ARBA" id="ARBA00022448"/>
    </source>
</evidence>
<dbReference type="InterPro" id="IPR028325">
    <property type="entry name" value="VG_K_chnl"/>
</dbReference>
<dbReference type="EMBL" id="BK015883">
    <property type="protein sequence ID" value="DAD71526.1"/>
    <property type="molecule type" value="Genomic_DNA"/>
</dbReference>
<feature type="transmembrane region" description="Helical" evidence="11">
    <location>
        <begin position="165"/>
        <end position="183"/>
    </location>
</feature>
<name>A0A8S5LNL3_9CAUD</name>
<dbReference type="PRINTS" id="PR00169">
    <property type="entry name" value="KCHANNEL"/>
</dbReference>
<keyword evidence="4 11" id="KW-0812">Transmembrane</keyword>
<dbReference type="GO" id="GO:0008076">
    <property type="term" value="C:voltage-gated potassium channel complex"/>
    <property type="evidence" value="ECO:0007669"/>
    <property type="project" value="InterPro"/>
</dbReference>
<dbReference type="PANTHER" id="PTHR11537:SF254">
    <property type="entry name" value="POTASSIUM VOLTAGE-GATED CHANNEL PROTEIN SHAB"/>
    <property type="match status" value="1"/>
</dbReference>
<dbReference type="InterPro" id="IPR005821">
    <property type="entry name" value="Ion_trans_dom"/>
</dbReference>
<evidence type="ECO:0000259" key="12">
    <source>
        <dbReference type="Pfam" id="PF00520"/>
    </source>
</evidence>
<keyword evidence="6" id="KW-0630">Potassium</keyword>
<keyword evidence="7 11" id="KW-1133">Transmembrane helix</keyword>
<dbReference type="GO" id="GO:0005249">
    <property type="term" value="F:voltage-gated potassium channel activity"/>
    <property type="evidence" value="ECO:0007669"/>
    <property type="project" value="InterPro"/>
</dbReference>
<sequence length="192" mass="21723">MTLIDRITVIIFIIDYILRWFVADKLSNKLNKFILYPLTPMAIIDLLSILPSITLLNSSFKLLKIFRLFRSLRLLKILKLVRYSKSITMICNVFKKQKETFITILVMAITYILVSALVIINVEPETFPTYFDALYWATISLTTVGYGDVYAVTTIGKIITMISSFLGIAVVALPAGIITSGLMDELSKSHDE</sequence>
<evidence type="ECO:0000256" key="11">
    <source>
        <dbReference type="SAM" id="Phobius"/>
    </source>
</evidence>
<feature type="transmembrane region" description="Helical" evidence="11">
    <location>
        <begin position="101"/>
        <end position="122"/>
    </location>
</feature>
<evidence type="ECO:0000256" key="10">
    <source>
        <dbReference type="ARBA" id="ARBA00023303"/>
    </source>
</evidence>
<evidence type="ECO:0000256" key="7">
    <source>
        <dbReference type="ARBA" id="ARBA00022989"/>
    </source>
</evidence>
<keyword evidence="9 11" id="KW-0472">Membrane</keyword>
<evidence type="ECO:0000256" key="1">
    <source>
        <dbReference type="ARBA" id="ARBA00004141"/>
    </source>
</evidence>
<evidence type="ECO:0000256" key="5">
    <source>
        <dbReference type="ARBA" id="ARBA00022826"/>
    </source>
</evidence>